<dbReference type="Pfam" id="PF18070">
    <property type="entry name" value="Cas9_PI2"/>
    <property type="match status" value="1"/>
</dbReference>
<dbReference type="GO" id="GO:0004519">
    <property type="term" value="F:endonuclease activity"/>
    <property type="evidence" value="ECO:0007669"/>
    <property type="project" value="UniProtKB-UniRule"/>
</dbReference>
<comment type="function">
    <text evidence="13">CRISPR (clustered regularly interspaced short palindromic repeat) is an adaptive immune system that provides protection against mobile genetic elements (viruses, transposable elements and conjugative plasmids). CRISPR clusters contain spacers, sequences complementary to antecedent mobile elements, and target invading nucleic acids. CRISPR clusters are transcribed and processed into CRISPR RNA (crRNA). In type II CRISPR systems correct processing of pre-crRNA requires a trans-encoded small RNA (tracrRNA), endogenous ribonuclease 3 (rnc) and this protein. The tracrRNA serves as a guide for ribonuclease 3-aided processing of pre-crRNA. Subsequently Cas9/crRNA/tracrRNA endonucleolytically cleaves linear or circular dsDNA target complementary to the spacer; Cas9 is inactive in the absence of the 2 guide RNAs (gRNA). Cas9 recognizes the protospacer adjacent motif (PAM) in the CRISPR repeat sequences to help distinguish self versus nonself, as targets within the bacterial CRISPR locus do not have PAMs. PAM recognition is also required for catalytic activity.</text>
</comment>
<sequence>MIKDISVNLGFDIGIASVGWAVLNNANGKILESGVSIFPSASAERNAERRSFRQSRRLVRRRNVRLHDMKDLLEKAGFPYPTKQHIYPNPYELRVKGLTEQLTKEELALALYHLVKRRGISYDLKDVEDETGKNSSAYQESLQKNQTLLKRLTPGEIQLNRLKNEGKVRGQIVTEDEGTLLNVFPTADYRDEAMTILSQQQAFYPNITDEFIKQVSEIITRKREYFKGPGSLKSPTDYGIYKKDGTVLDNLFEILIGKDKIFPDEYRAASNSYTAQLFNLLNDLNNLRIDTTEDGKLTTEHKEEIIHYLKTTDKKKINMLALISQVTGAEQTHIKGFRIDRDDKPEWHSLAIYRKICRNFAELGIDVATWPTTLLDDLGRILTLNTENGEIRRALTTEKFKEKYPFLTESLVDTMIQNKQWFHTSSNQKWHSFSLKTMSLLIPEMLVTSKEQMTLLYDLGLIKEKDNIYETETQINLPHILADLYNPVVRKSVKQTMKIFNALYQKYPNIQYIAIEMPRDTNEEDEKKQIKEFQKKNEQEKDKAYLEFLSLSGVSETELNNKIYKNKKLRTIMRLWYQQQGICPYSGKPMPAEDILSTPNNYEIDHIIPISVSFDDSMNNKVLCFANMNQEKGKSTPYEMMQNGHGQSFASLKAMVAKNKRMDNTKKKNLLFTEKLSDIDVRKRFIARNLVDTRYASRVVLNELQQFVKGNQLDTKVTVVRGKFTSVLRKRWSINKTRDTHHHHAIDAAVIAVTPTLRIWKKENAVIIPKQVGEHLIDEPTGEILDKETFEREAYTPPFTHFLEDVRQLAPTIKFTHQVDKKMNRKISDATIYSTRQVQLGKDKQPADYVLDKIKDIYSVDGYKKFVETYKKDKAKFMMYRIDPKTFELLEQIVATYPDYEEVSLPNGKVKRQEVSPFELYRRQNGWVKKYSKKQNGPAVKQLKYYNKKLGSKIDITPKNVTKGKKVVLQSLSPWRTDIYYNDVTSEYEIMGIKYSDLTFGKCGQYGIKRERYEEIKTDEKVSAESCFMFSLYRNDRIKVIDTVNDETVELLFGSRTLPNQKGYVELKPIDKAKFDSKEVVSFYGSVTPNGQFIKRFLKKNYLLYKINTDVLGNPFYVKKEGENPRDIIDNN</sequence>
<comment type="similarity">
    <text evidence="13">Belongs to the CRISPR-associated Cas9 family.</text>
</comment>
<evidence type="ECO:0000256" key="3">
    <source>
        <dbReference type="ARBA" id="ARBA00022722"/>
    </source>
</evidence>
<dbReference type="PROSITE" id="PS51749">
    <property type="entry name" value="HNH_CAS9"/>
    <property type="match status" value="1"/>
</dbReference>
<dbReference type="GO" id="GO:0003677">
    <property type="term" value="F:DNA binding"/>
    <property type="evidence" value="ECO:0007669"/>
    <property type="project" value="UniProtKB-UniRule"/>
</dbReference>
<accession>A0A1Q2D796</accession>
<dbReference type="InterPro" id="IPR041383">
    <property type="entry name" value="RuvC_III"/>
</dbReference>
<evidence type="ECO:0000256" key="12">
    <source>
        <dbReference type="ARBA" id="ARBA00046380"/>
    </source>
</evidence>
<dbReference type="GO" id="GO:0043571">
    <property type="term" value="P:maintenance of CRISPR repeat elements"/>
    <property type="evidence" value="ECO:0007669"/>
    <property type="project" value="UniProtKB-UniRule"/>
</dbReference>
<keyword evidence="10 13" id="KW-0238">DNA-binding</keyword>
<dbReference type="InterPro" id="IPR040555">
    <property type="entry name" value="Cas9_PI2"/>
</dbReference>
<keyword evidence="9 13" id="KW-0051">Antiviral defense</keyword>
<dbReference type="Gene3D" id="3.30.420.10">
    <property type="entry name" value="Ribonuclease H-like superfamily/Ribonuclease H"/>
    <property type="match status" value="3"/>
</dbReference>
<gene>
    <name evidence="13" type="primary">cas9</name>
    <name evidence="14" type="ORF">BW732_08605</name>
</gene>
<evidence type="ECO:0000313" key="14">
    <source>
        <dbReference type="EMBL" id="AQP54278.1"/>
    </source>
</evidence>
<dbReference type="EMBL" id="CP019609">
    <property type="protein sequence ID" value="AQP54278.1"/>
    <property type="molecule type" value="Genomic_DNA"/>
</dbReference>
<reference evidence="14 15" key="1">
    <citation type="journal article" date="2010" name="Int. J. Syst. Evol. Microbiol.">
        <title>Vagococcus penaei sp. nov., isolated from spoilage microbiota of cooked shrimp (Penaeus vannamei).</title>
        <authorList>
            <person name="Jaffres E."/>
            <person name="Prevost H."/>
            <person name="Rossero A."/>
            <person name="Joffraud J.J."/>
            <person name="Dousset X."/>
        </authorList>
    </citation>
    <scope>NUCLEOTIDE SEQUENCE [LARGE SCALE GENOMIC DNA]</scope>
    <source>
        <strain evidence="14 15">CD276</strain>
    </source>
</reference>
<evidence type="ECO:0000256" key="4">
    <source>
        <dbReference type="ARBA" id="ARBA00022723"/>
    </source>
</evidence>
<keyword evidence="11" id="KW-0464">Manganese</keyword>
<dbReference type="InterPro" id="IPR036397">
    <property type="entry name" value="RNaseH_sf"/>
</dbReference>
<dbReference type="Pfam" id="PF18061">
    <property type="entry name" value="CRISPR_Cas9_WED"/>
    <property type="match status" value="1"/>
</dbReference>
<evidence type="ECO:0000256" key="6">
    <source>
        <dbReference type="ARBA" id="ARBA00022801"/>
    </source>
</evidence>
<dbReference type="RefSeq" id="WP_077276356.1">
    <property type="nucleotide sequence ID" value="NZ_CP019609.1"/>
</dbReference>
<keyword evidence="5 13" id="KW-0255">Endonuclease</keyword>
<keyword evidence="6 13" id="KW-0378">Hydrolase</keyword>
<comment type="subunit">
    <text evidence="12 13">Monomer. Binds crRNA and tracrRNA.</text>
</comment>
<dbReference type="HAMAP" id="MF_01480">
    <property type="entry name" value="Cas9"/>
    <property type="match status" value="1"/>
</dbReference>
<dbReference type="Pfam" id="PF13395">
    <property type="entry name" value="HNH_4"/>
    <property type="match status" value="1"/>
</dbReference>
<keyword evidence="8 13" id="KW-0694">RNA-binding</keyword>
<protein>
    <recommendedName>
        <fullName evidence="13">CRISPR-associated endonuclease Cas9</fullName>
        <ecNumber evidence="13">3.1.-.-</ecNumber>
    </recommendedName>
</protein>
<dbReference type="InterPro" id="IPR028629">
    <property type="entry name" value="Cas9"/>
</dbReference>
<dbReference type="InterPro" id="IPR033114">
    <property type="entry name" value="HNH_CAS9"/>
</dbReference>
<feature type="active site" description="Proton acceptor for HNH nuclease domain" evidence="13">
    <location>
        <position position="606"/>
    </location>
</feature>
<evidence type="ECO:0000256" key="5">
    <source>
        <dbReference type="ARBA" id="ARBA00022759"/>
    </source>
</evidence>
<feature type="active site" description="For RuvC-like nuclease domain" evidence="13">
    <location>
        <position position="12"/>
    </location>
</feature>
<evidence type="ECO:0000256" key="11">
    <source>
        <dbReference type="ARBA" id="ARBA00023211"/>
    </source>
</evidence>
<evidence type="ECO:0000256" key="2">
    <source>
        <dbReference type="ARBA" id="ARBA00005244"/>
    </source>
</evidence>
<dbReference type="KEGG" id="vpi:BW732_08605"/>
<keyword evidence="3 13" id="KW-0540">Nuclease</keyword>
<comment type="similarity">
    <text evidence="2">Belongs to the CRISPR-associated protein Cas9 family. Subtype II-A subfamily.</text>
</comment>
<organism evidence="14 15">
    <name type="scientific">Vagococcus penaei</name>
    <dbReference type="NCBI Taxonomy" id="633807"/>
    <lineage>
        <taxon>Bacteria</taxon>
        <taxon>Bacillati</taxon>
        <taxon>Bacillota</taxon>
        <taxon>Bacilli</taxon>
        <taxon>Lactobacillales</taxon>
        <taxon>Enterococcaceae</taxon>
        <taxon>Vagococcus</taxon>
    </lineage>
</organism>
<keyword evidence="4" id="KW-0479">Metal-binding</keyword>
<dbReference type="AlphaFoldDB" id="A0A1Q2D796"/>
<comment type="cofactor">
    <cofactor evidence="1">
        <name>Mg(2+)</name>
        <dbReference type="ChEBI" id="CHEBI:18420"/>
    </cofactor>
</comment>
<dbReference type="GO" id="GO:0003723">
    <property type="term" value="F:RNA binding"/>
    <property type="evidence" value="ECO:0007669"/>
    <property type="project" value="UniProtKB-UniRule"/>
</dbReference>
<evidence type="ECO:0000256" key="13">
    <source>
        <dbReference type="HAMAP-Rule" id="MF_01480"/>
    </source>
</evidence>
<proteinExistence type="inferred from homology"/>
<dbReference type="NCBIfam" id="TIGR01865">
    <property type="entry name" value="cas_Csn1"/>
    <property type="match status" value="1"/>
</dbReference>
<dbReference type="Pfam" id="PF18470">
    <property type="entry name" value="Cas9_a"/>
    <property type="match status" value="1"/>
</dbReference>
<evidence type="ECO:0000256" key="1">
    <source>
        <dbReference type="ARBA" id="ARBA00001946"/>
    </source>
</evidence>
<evidence type="ECO:0000313" key="15">
    <source>
        <dbReference type="Proteomes" id="UP000188246"/>
    </source>
</evidence>
<name>A0A1Q2D796_9ENTE</name>
<dbReference type="GO" id="GO:0016787">
    <property type="term" value="F:hydrolase activity"/>
    <property type="evidence" value="ECO:0007669"/>
    <property type="project" value="UniProtKB-KW"/>
</dbReference>
<keyword evidence="7" id="KW-0460">Magnesium</keyword>
<evidence type="ECO:0000256" key="7">
    <source>
        <dbReference type="ARBA" id="ARBA00022842"/>
    </source>
</evidence>
<dbReference type="GO" id="GO:0046872">
    <property type="term" value="F:metal ion binding"/>
    <property type="evidence" value="ECO:0007669"/>
    <property type="project" value="UniProtKB-UniRule"/>
</dbReference>
<dbReference type="Proteomes" id="UP000188246">
    <property type="component" value="Chromosome"/>
</dbReference>
<evidence type="ECO:0000256" key="10">
    <source>
        <dbReference type="ARBA" id="ARBA00023125"/>
    </source>
</evidence>
<dbReference type="Pfam" id="PF18541">
    <property type="entry name" value="RuvC_III"/>
    <property type="match status" value="1"/>
</dbReference>
<dbReference type="InterPro" id="IPR040619">
    <property type="entry name" value="Cas9_alpha-helical_lobe"/>
</dbReference>
<dbReference type="OrthoDB" id="9757607at2"/>
<evidence type="ECO:0000256" key="9">
    <source>
        <dbReference type="ARBA" id="ARBA00023118"/>
    </source>
</evidence>
<comment type="domain">
    <text evidence="13">Has 2 endonuclease domains. The discontinuous RuvC-like domain cleaves the target DNA noncomplementary to crRNA while the HNH nuclease domain cleaves the target DNA complementary to crRNA.</text>
</comment>
<dbReference type="InterPro" id="IPR040656">
    <property type="entry name" value="Cas9_WED_dom"/>
</dbReference>
<dbReference type="InterPro" id="IPR003615">
    <property type="entry name" value="HNH_nuc"/>
</dbReference>
<dbReference type="STRING" id="633807.BW732_08605"/>
<keyword evidence="15" id="KW-1185">Reference proteome</keyword>
<comment type="caution">
    <text evidence="13">Lacks conserved residue(s) required for the propagation of feature annotation.</text>
</comment>
<dbReference type="GO" id="GO:0051607">
    <property type="term" value="P:defense response to virus"/>
    <property type="evidence" value="ECO:0007669"/>
    <property type="project" value="UniProtKB-UniRule"/>
</dbReference>
<dbReference type="EC" id="3.1.-.-" evidence="13"/>
<evidence type="ECO:0000256" key="8">
    <source>
        <dbReference type="ARBA" id="ARBA00022884"/>
    </source>
</evidence>